<dbReference type="PRINTS" id="PR00598">
    <property type="entry name" value="HTHMARR"/>
</dbReference>
<dbReference type="InterPro" id="IPR000835">
    <property type="entry name" value="HTH_MarR-typ"/>
</dbReference>
<dbReference type="GO" id="GO:0003700">
    <property type="term" value="F:DNA-binding transcription factor activity"/>
    <property type="evidence" value="ECO:0007669"/>
    <property type="project" value="InterPro"/>
</dbReference>
<gene>
    <name evidence="2" type="primary">hosA</name>
    <name evidence="2" type="ORF">TRL7639_02999</name>
</gene>
<keyword evidence="3" id="KW-1185">Reference proteome</keyword>
<organism evidence="2 3">
    <name type="scientific">Falsiruegeria litorea R37</name>
    <dbReference type="NCBI Taxonomy" id="1200284"/>
    <lineage>
        <taxon>Bacteria</taxon>
        <taxon>Pseudomonadati</taxon>
        <taxon>Pseudomonadota</taxon>
        <taxon>Alphaproteobacteria</taxon>
        <taxon>Rhodobacterales</taxon>
        <taxon>Roseobacteraceae</taxon>
        <taxon>Falsiruegeria</taxon>
    </lineage>
</organism>
<name>A0A1Y5T5A4_9RHOB</name>
<sequence length="154" mass="16565">MTIYAMPGHLIRRLNQISVALFMDRMTQAGIKLTPVQFATLTAIETNPGLDQASLAGLIAYDRATLGKVVDRLDARGLVRRTISEHDRRAKCLHLAEAGQELLAAARPHVEAVQPEMLSGLSTTEQAQLIALLKKTTDAGNTLSRAPLAQAANG</sequence>
<dbReference type="AlphaFoldDB" id="A0A1Y5T5A4"/>
<dbReference type="InterPro" id="IPR036388">
    <property type="entry name" value="WH-like_DNA-bd_sf"/>
</dbReference>
<dbReference type="Proteomes" id="UP000193077">
    <property type="component" value="Unassembled WGS sequence"/>
</dbReference>
<dbReference type="GO" id="GO:0006950">
    <property type="term" value="P:response to stress"/>
    <property type="evidence" value="ECO:0007669"/>
    <property type="project" value="TreeGrafter"/>
</dbReference>
<dbReference type="PANTHER" id="PTHR33164">
    <property type="entry name" value="TRANSCRIPTIONAL REGULATOR, MARR FAMILY"/>
    <property type="match status" value="1"/>
</dbReference>
<dbReference type="Gene3D" id="1.10.10.10">
    <property type="entry name" value="Winged helix-like DNA-binding domain superfamily/Winged helix DNA-binding domain"/>
    <property type="match status" value="1"/>
</dbReference>
<accession>A0A1Y5T5A4</accession>
<protein>
    <submittedName>
        <fullName evidence="2">Transcriptional regulator HosA</fullName>
    </submittedName>
</protein>
<dbReference type="SUPFAM" id="SSF46785">
    <property type="entry name" value="Winged helix' DNA-binding domain"/>
    <property type="match status" value="1"/>
</dbReference>
<dbReference type="Pfam" id="PF12802">
    <property type="entry name" value="MarR_2"/>
    <property type="match status" value="1"/>
</dbReference>
<feature type="domain" description="HTH marR-type" evidence="1">
    <location>
        <begin position="7"/>
        <end position="138"/>
    </location>
</feature>
<evidence type="ECO:0000313" key="3">
    <source>
        <dbReference type="Proteomes" id="UP000193077"/>
    </source>
</evidence>
<evidence type="ECO:0000259" key="1">
    <source>
        <dbReference type="PROSITE" id="PS50995"/>
    </source>
</evidence>
<dbReference type="InterPro" id="IPR036390">
    <property type="entry name" value="WH_DNA-bd_sf"/>
</dbReference>
<dbReference type="InterPro" id="IPR039422">
    <property type="entry name" value="MarR/SlyA-like"/>
</dbReference>
<dbReference type="PANTHER" id="PTHR33164:SF95">
    <property type="entry name" value="TRANSCRIPTIONAL REGULATOR"/>
    <property type="match status" value="1"/>
</dbReference>
<dbReference type="EMBL" id="FWFO01000002">
    <property type="protein sequence ID" value="SLN56120.1"/>
    <property type="molecule type" value="Genomic_DNA"/>
</dbReference>
<evidence type="ECO:0000313" key="2">
    <source>
        <dbReference type="EMBL" id="SLN56120.1"/>
    </source>
</evidence>
<dbReference type="PROSITE" id="PS50995">
    <property type="entry name" value="HTH_MARR_2"/>
    <property type="match status" value="1"/>
</dbReference>
<proteinExistence type="predicted"/>
<dbReference type="RefSeq" id="WP_207559680.1">
    <property type="nucleotide sequence ID" value="NZ_FWFO01000002.1"/>
</dbReference>
<reference evidence="2 3" key="1">
    <citation type="submission" date="2017-03" db="EMBL/GenBank/DDBJ databases">
        <authorList>
            <person name="Afonso C.L."/>
            <person name="Miller P.J."/>
            <person name="Scott M.A."/>
            <person name="Spackman E."/>
            <person name="Goraichik I."/>
            <person name="Dimitrov K.M."/>
            <person name="Suarez D.L."/>
            <person name="Swayne D.E."/>
        </authorList>
    </citation>
    <scope>NUCLEOTIDE SEQUENCE [LARGE SCALE GENOMIC DNA]</scope>
    <source>
        <strain evidence="2 3">CECT 7639</strain>
    </source>
</reference>
<dbReference type="SMART" id="SM00347">
    <property type="entry name" value="HTH_MARR"/>
    <property type="match status" value="1"/>
</dbReference>